<sequence>MRGKKRSYIYLAGNISGDDRTYIWREEFTKLMEDAIQGGDVVIVDPCANPFNQGIRKFSSSGGEFVMEARKRSQRILRAKDYQLVKMCNLVVVNLHLVDPTKPMIGTVQELAWAND</sequence>
<dbReference type="Gene3D" id="3.40.50.450">
    <property type="match status" value="1"/>
</dbReference>
<reference evidence="1" key="1">
    <citation type="journal article" date="2014" name="Front. Microbiol.">
        <title>High frequency of phylogenetically diverse reductive dehalogenase-homologous genes in deep subseafloor sedimentary metagenomes.</title>
        <authorList>
            <person name="Kawai M."/>
            <person name="Futagami T."/>
            <person name="Toyoda A."/>
            <person name="Takaki Y."/>
            <person name="Nishi S."/>
            <person name="Hori S."/>
            <person name="Arai W."/>
            <person name="Tsubouchi T."/>
            <person name="Morono Y."/>
            <person name="Uchiyama I."/>
            <person name="Ito T."/>
            <person name="Fujiyama A."/>
            <person name="Inagaki F."/>
            <person name="Takami H."/>
        </authorList>
    </citation>
    <scope>NUCLEOTIDE SEQUENCE</scope>
    <source>
        <strain evidence="1">Expedition CK06-06</strain>
    </source>
</reference>
<dbReference type="AlphaFoldDB" id="X0SUY0"/>
<gene>
    <name evidence="1" type="ORF">S01H1_09680</name>
</gene>
<protein>
    <submittedName>
        <fullName evidence="1">Uncharacterized protein</fullName>
    </submittedName>
</protein>
<accession>X0SUY0</accession>
<evidence type="ECO:0000313" key="1">
    <source>
        <dbReference type="EMBL" id="GAF84973.1"/>
    </source>
</evidence>
<proteinExistence type="predicted"/>
<name>X0SUY0_9ZZZZ</name>
<feature type="non-terminal residue" evidence="1">
    <location>
        <position position="116"/>
    </location>
</feature>
<comment type="caution">
    <text evidence="1">The sequence shown here is derived from an EMBL/GenBank/DDBJ whole genome shotgun (WGS) entry which is preliminary data.</text>
</comment>
<organism evidence="1">
    <name type="scientific">marine sediment metagenome</name>
    <dbReference type="NCBI Taxonomy" id="412755"/>
    <lineage>
        <taxon>unclassified sequences</taxon>
        <taxon>metagenomes</taxon>
        <taxon>ecological metagenomes</taxon>
    </lineage>
</organism>
<dbReference type="EMBL" id="BARS01004946">
    <property type="protein sequence ID" value="GAF84973.1"/>
    <property type="molecule type" value="Genomic_DNA"/>
</dbReference>